<accession>A0ABW1W950</accession>
<dbReference type="RefSeq" id="WP_201561764.1">
    <property type="nucleotide sequence ID" value="NZ_CAJGZK010000004.1"/>
</dbReference>
<dbReference type="InterPro" id="IPR013317">
    <property type="entry name" value="DnaA_dom"/>
</dbReference>
<dbReference type="SUPFAM" id="SSF52540">
    <property type="entry name" value="P-loop containing nucleoside triphosphate hydrolases"/>
    <property type="match status" value="1"/>
</dbReference>
<reference evidence="4" key="1">
    <citation type="journal article" date="2019" name="Int. J. Syst. Evol. Microbiol.">
        <title>The Global Catalogue of Microorganisms (GCM) 10K type strain sequencing project: providing services to taxonomists for standard genome sequencing and annotation.</title>
        <authorList>
            <consortium name="The Broad Institute Genomics Platform"/>
            <consortium name="The Broad Institute Genome Sequencing Center for Infectious Disease"/>
            <person name="Wu L."/>
            <person name="Ma J."/>
        </authorList>
    </citation>
    <scope>NUCLEOTIDE SEQUENCE [LARGE SCALE GENOMIC DNA]</scope>
    <source>
        <strain evidence="4">CCM 2050</strain>
    </source>
</reference>
<dbReference type="PANTHER" id="PTHR30050:SF5">
    <property type="entry name" value="DNAA REGULATORY INACTIVATOR HDA"/>
    <property type="match status" value="1"/>
</dbReference>
<dbReference type="PANTHER" id="PTHR30050">
    <property type="entry name" value="CHROMOSOMAL REPLICATION INITIATOR PROTEIN DNAA"/>
    <property type="match status" value="1"/>
</dbReference>
<evidence type="ECO:0000256" key="1">
    <source>
        <dbReference type="SAM" id="MobiDB-lite"/>
    </source>
</evidence>
<dbReference type="Gene3D" id="3.40.50.300">
    <property type="entry name" value="P-loop containing nucleotide triphosphate hydrolases"/>
    <property type="match status" value="1"/>
</dbReference>
<dbReference type="Proteomes" id="UP001596264">
    <property type="component" value="Unassembled WGS sequence"/>
</dbReference>
<protein>
    <submittedName>
        <fullName evidence="3">DnaA regulatory inactivator Hda</fullName>
    </submittedName>
</protein>
<evidence type="ECO:0000259" key="2">
    <source>
        <dbReference type="Pfam" id="PF00308"/>
    </source>
</evidence>
<gene>
    <name evidence="3" type="primary">hda</name>
    <name evidence="3" type="ORF">ACFP58_08905</name>
</gene>
<dbReference type="Pfam" id="PF00308">
    <property type="entry name" value="Bac_DnaA"/>
    <property type="match status" value="1"/>
</dbReference>
<dbReference type="InterPro" id="IPR027417">
    <property type="entry name" value="P-loop_NTPase"/>
</dbReference>
<organism evidence="3 4">
    <name type="scientific">Psychrobacter glacincola</name>
    <dbReference type="NCBI Taxonomy" id="56810"/>
    <lineage>
        <taxon>Bacteria</taxon>
        <taxon>Pseudomonadati</taxon>
        <taxon>Pseudomonadota</taxon>
        <taxon>Gammaproteobacteria</taxon>
        <taxon>Moraxellales</taxon>
        <taxon>Moraxellaceae</taxon>
        <taxon>Psychrobacter</taxon>
    </lineage>
</organism>
<dbReference type="InterPro" id="IPR017788">
    <property type="entry name" value="Hda"/>
</dbReference>
<sequence>MAEAQLSLNLDIKHDASLSDFSGPGWMSIIDAVRQLHVGLIGQLYLFGDPATGKSHLLSAICESFIEMDKSAICLSLNELIHTDVNVLSSLENFSLIAIDDLEVIEQNSQWQEALFHLINRSREGQRQLLFAANKPASELPFELRDLLTRLAQAPSFKVPTGHDFADREALLQSILRRRGWQFDERITNYLLTEGPHRIGAMMEVLNYIQPMFSNLGRSNISKAVIGDALRTIDEQTLAAELADIAQESQVDNDAADQDQHTQHTQHTMPLDF</sequence>
<proteinExistence type="predicted"/>
<dbReference type="NCBIfam" id="TIGR03420">
    <property type="entry name" value="DnaA_homol_Hda"/>
    <property type="match status" value="1"/>
</dbReference>
<comment type="caution">
    <text evidence="3">The sequence shown here is derived from an EMBL/GenBank/DDBJ whole genome shotgun (WGS) entry which is preliminary data.</text>
</comment>
<evidence type="ECO:0000313" key="4">
    <source>
        <dbReference type="Proteomes" id="UP001596264"/>
    </source>
</evidence>
<evidence type="ECO:0000313" key="3">
    <source>
        <dbReference type="EMBL" id="MFC6381570.1"/>
    </source>
</evidence>
<dbReference type="EMBL" id="JBHSTZ010000025">
    <property type="protein sequence ID" value="MFC6381570.1"/>
    <property type="molecule type" value="Genomic_DNA"/>
</dbReference>
<keyword evidence="4" id="KW-1185">Reference proteome</keyword>
<feature type="compositionally biased region" description="Low complexity" evidence="1">
    <location>
        <begin position="263"/>
        <end position="273"/>
    </location>
</feature>
<name>A0ABW1W950_9GAMM</name>
<feature type="domain" description="Chromosomal replication initiator protein DnaA ATPAse" evidence="2">
    <location>
        <begin position="44"/>
        <end position="141"/>
    </location>
</feature>
<feature type="region of interest" description="Disordered" evidence="1">
    <location>
        <begin position="250"/>
        <end position="273"/>
    </location>
</feature>